<evidence type="ECO:0000313" key="2">
    <source>
        <dbReference type="Proteomes" id="UP000010808"/>
    </source>
</evidence>
<reference evidence="1 2" key="1">
    <citation type="submission" date="2012-10" db="EMBL/GenBank/DDBJ databases">
        <authorList>
            <person name="Genoscope - CEA"/>
        </authorList>
    </citation>
    <scope>NUCLEOTIDE SEQUENCE [LARGE SCALE GENOMIC DNA]</scope>
    <source>
        <strain evidence="2">AM13 / DSM 14728</strain>
    </source>
</reference>
<dbReference type="STRING" id="1121451.DESAM_20716"/>
<dbReference type="AlphaFoldDB" id="L0R8B5"/>
<dbReference type="PATRIC" id="fig|1121451.3.peg.976"/>
<evidence type="ECO:0000313" key="1">
    <source>
        <dbReference type="EMBL" id="CCO23003.1"/>
    </source>
</evidence>
<gene>
    <name evidence="1" type="ORF">DESAM_20716</name>
</gene>
<proteinExistence type="predicted"/>
<keyword evidence="2" id="KW-1185">Reference proteome</keyword>
<dbReference type="HOGENOM" id="CLU_113235_0_0_7"/>
<dbReference type="RefSeq" id="WP_015335608.1">
    <property type="nucleotide sequence ID" value="NC_020055.1"/>
</dbReference>
<sequence>MITRILGLIVVVAAIFTGGCIGGKSVESSYLRVGVSSDASLACEEVKKGIPKLAVKRFVSLPALDRETVIIAQGSVLKPDYRWSWEGTPAEIFDLTAGPALSCMNNYEVVTPYRPGLKRALILSGVIMSFELQRKDGEVFKAAVRYSLWDSSGKELLARKYIEAGIPVKSIDGHSIAEAAQQAMNSVMQKTVIWVDGFDSEILSRNTK</sequence>
<evidence type="ECO:0008006" key="3">
    <source>
        <dbReference type="Google" id="ProtNLM"/>
    </source>
</evidence>
<dbReference type="Gene3D" id="3.40.50.10610">
    <property type="entry name" value="ABC-type transport auxiliary lipoprotein component"/>
    <property type="match status" value="1"/>
</dbReference>
<dbReference type="OrthoDB" id="5453846at2"/>
<protein>
    <recommendedName>
        <fullName evidence="3">ABC-type transport auxiliary lipoprotein component domain-containing protein</fullName>
    </recommendedName>
</protein>
<dbReference type="KEGG" id="dhy:DESAM_20716"/>
<accession>L0R8B5</accession>
<dbReference type="eggNOG" id="ENOG50313IU">
    <property type="taxonomic scope" value="Bacteria"/>
</dbReference>
<dbReference type="PROSITE" id="PS51257">
    <property type="entry name" value="PROKAR_LIPOPROTEIN"/>
    <property type="match status" value="1"/>
</dbReference>
<dbReference type="Proteomes" id="UP000010808">
    <property type="component" value="Chromosome"/>
</dbReference>
<organism evidence="1 2">
    <name type="scientific">Maridesulfovibrio hydrothermalis AM13 = DSM 14728</name>
    <dbReference type="NCBI Taxonomy" id="1121451"/>
    <lineage>
        <taxon>Bacteria</taxon>
        <taxon>Pseudomonadati</taxon>
        <taxon>Thermodesulfobacteriota</taxon>
        <taxon>Desulfovibrionia</taxon>
        <taxon>Desulfovibrionales</taxon>
        <taxon>Desulfovibrionaceae</taxon>
        <taxon>Maridesulfovibrio</taxon>
    </lineage>
</organism>
<dbReference type="SUPFAM" id="SSF159594">
    <property type="entry name" value="XCC0632-like"/>
    <property type="match status" value="1"/>
</dbReference>
<dbReference type="EMBL" id="FO203522">
    <property type="protein sequence ID" value="CCO23003.1"/>
    <property type="molecule type" value="Genomic_DNA"/>
</dbReference>
<name>L0R8B5_9BACT</name>